<dbReference type="InterPro" id="IPR019734">
    <property type="entry name" value="TPR_rpt"/>
</dbReference>
<dbReference type="RefSeq" id="WP_076398107.1">
    <property type="nucleotide sequence ID" value="NZ_FTOA01000001.1"/>
</dbReference>
<dbReference type="InterPro" id="IPR050498">
    <property type="entry name" value="Ycf3"/>
</dbReference>
<dbReference type="Gene3D" id="3.40.50.2000">
    <property type="entry name" value="Glycogen Phosphorylase B"/>
    <property type="match status" value="1"/>
</dbReference>
<gene>
    <name evidence="4" type="ORF">SAMN05421779_101173</name>
</gene>
<dbReference type="SMART" id="SM00028">
    <property type="entry name" value="TPR"/>
    <property type="match status" value="7"/>
</dbReference>
<dbReference type="Gene3D" id="1.25.40.10">
    <property type="entry name" value="Tetratricopeptide repeat domain"/>
    <property type="match status" value="2"/>
</dbReference>
<dbReference type="AlphaFoldDB" id="A0A1N7IIV8"/>
<dbReference type="Pfam" id="PF13432">
    <property type="entry name" value="TPR_16"/>
    <property type="match status" value="2"/>
</dbReference>
<dbReference type="OrthoDB" id="9778733at2"/>
<name>A0A1N7IIV8_9PROT</name>
<feature type="repeat" description="TPR" evidence="3">
    <location>
        <begin position="112"/>
        <end position="145"/>
    </location>
</feature>
<feature type="repeat" description="TPR" evidence="3">
    <location>
        <begin position="250"/>
        <end position="283"/>
    </location>
</feature>
<dbReference type="PANTHER" id="PTHR44858">
    <property type="entry name" value="TETRATRICOPEPTIDE REPEAT PROTEIN 6"/>
    <property type="match status" value="1"/>
</dbReference>
<keyword evidence="2 3" id="KW-0802">TPR repeat</keyword>
<evidence type="ECO:0000313" key="4">
    <source>
        <dbReference type="EMBL" id="SIS37007.1"/>
    </source>
</evidence>
<dbReference type="PROSITE" id="PS50005">
    <property type="entry name" value="TPR"/>
    <property type="match status" value="4"/>
</dbReference>
<proteinExistence type="predicted"/>
<reference evidence="4 5" key="1">
    <citation type="submission" date="2017-01" db="EMBL/GenBank/DDBJ databases">
        <authorList>
            <person name="Mah S.A."/>
            <person name="Swanson W.J."/>
            <person name="Moy G.W."/>
            <person name="Vacquier V.D."/>
        </authorList>
    </citation>
    <scope>NUCLEOTIDE SEQUENCE [LARGE SCALE GENOMIC DNA]</scope>
    <source>
        <strain evidence="4 5">DSM 11589</strain>
    </source>
</reference>
<dbReference type="Proteomes" id="UP000185678">
    <property type="component" value="Unassembled WGS sequence"/>
</dbReference>
<keyword evidence="1" id="KW-0677">Repeat</keyword>
<organism evidence="4 5">
    <name type="scientific">Insolitispirillum peregrinum</name>
    <dbReference type="NCBI Taxonomy" id="80876"/>
    <lineage>
        <taxon>Bacteria</taxon>
        <taxon>Pseudomonadati</taxon>
        <taxon>Pseudomonadota</taxon>
        <taxon>Alphaproteobacteria</taxon>
        <taxon>Rhodospirillales</taxon>
        <taxon>Novispirillaceae</taxon>
        <taxon>Insolitispirillum</taxon>
    </lineage>
</organism>
<dbReference type="PANTHER" id="PTHR44858:SF1">
    <property type="entry name" value="UDP-N-ACETYLGLUCOSAMINE--PEPTIDE N-ACETYLGLUCOSAMINYLTRANSFERASE SPINDLY-RELATED"/>
    <property type="match status" value="1"/>
</dbReference>
<protein>
    <submittedName>
        <fullName evidence="4">Flp pilus assembly protein TadD, contains TPR repeats</fullName>
    </submittedName>
</protein>
<accession>A0A1N7IIV8</accession>
<dbReference type="SUPFAM" id="SSF48452">
    <property type="entry name" value="TPR-like"/>
    <property type="match status" value="1"/>
</dbReference>
<feature type="repeat" description="TPR" evidence="3">
    <location>
        <begin position="146"/>
        <end position="179"/>
    </location>
</feature>
<evidence type="ECO:0000313" key="5">
    <source>
        <dbReference type="Proteomes" id="UP000185678"/>
    </source>
</evidence>
<dbReference type="Pfam" id="PF14559">
    <property type="entry name" value="TPR_19"/>
    <property type="match status" value="1"/>
</dbReference>
<sequence length="601" mass="65507">MDLNLARAFQVYQQGRYAEARDWCAKAIKQARAGAKTGQGQPSPLLWSIDGMAALALGDAGAAVASLQRAVALAPHDGTILNDCGLALLSSGQPEEAVVMLKQAVARLPNVAHPLCNLGNALRQCGQSAAAIEPLRQATRLAPEHMAAWHNLGLALLEQGQWGEAEQALGQAVELSDGDNQILVRQHWVEALRQLGEWERAFEQARFAYHLSPDNPQLINELGLVLKGLSRPDQAEAAFAEACRLQPENVQYLANRATALFDCGQYDDAADVCRQALELDPCNLTALSCHGELLLINGNYQQGLPYWEIRWAALESAGRFRQALAPTWDGSSSPGATLLIRNEQGFGDTLMMARLLTPAVRRLGPKGRLVLECPEPLMSLMENVAGVHTTLRRGRDWPAHDLQINLMSLPRVLGLIPETVPHAPYLPVPSSQQAWSIPAGDGPLIGICWAGAAVPRDRSVPLSELWTALQQGAAGRSVRWVCLQADDRRDNAANLAGLHMPPAPRTFVDTAAIIGQLDAVVSIDTAVLHLAGALGIPLAALLVKGCDWRYGRPGTRSPWYPDASLFRQAALYDWSQPLSALSQWVGQQLDGWFIERRRRWW</sequence>
<evidence type="ECO:0000256" key="2">
    <source>
        <dbReference type="ARBA" id="ARBA00022803"/>
    </source>
</evidence>
<keyword evidence="5" id="KW-1185">Reference proteome</keyword>
<dbReference type="InterPro" id="IPR011990">
    <property type="entry name" value="TPR-like_helical_dom_sf"/>
</dbReference>
<dbReference type="EMBL" id="FTOA01000001">
    <property type="protein sequence ID" value="SIS37007.1"/>
    <property type="molecule type" value="Genomic_DNA"/>
</dbReference>
<feature type="repeat" description="TPR" evidence="3">
    <location>
        <begin position="216"/>
        <end position="249"/>
    </location>
</feature>
<evidence type="ECO:0000256" key="1">
    <source>
        <dbReference type="ARBA" id="ARBA00022737"/>
    </source>
</evidence>
<evidence type="ECO:0000256" key="3">
    <source>
        <dbReference type="PROSITE-ProRule" id="PRU00339"/>
    </source>
</evidence>
<dbReference type="STRING" id="80876.SAMN05421779_101173"/>
<dbReference type="SUPFAM" id="SSF53756">
    <property type="entry name" value="UDP-Glycosyltransferase/glycogen phosphorylase"/>
    <property type="match status" value="1"/>
</dbReference>